<dbReference type="STRING" id="1499688.BN000_00156"/>
<sequence>MTWEKSKKGEYEYWIGKTERLCIQIIPELGSKIISLKDRLTGREWLWRGERPLGVPGYGLPFNRGDGAGWDEMFPSINPCLYSKGPWSGIEVPDHGEVWSIPWEAEMGTNGLSCSVNGIRFPYYLEKRFSFPTPQVIRMDYFLHNLSPFPFFFLWAAHPLFNIKEGMEILVPDDLSEVMVSYSFSNRLGKFGDVVDWPIAESKNGHICLNKVEWKNSKVAEKFYFNSKLSKGWASLRDSETGERLTFHFPVDRVPYLAIWANYGGFDGNYQVAIEPSTGFLDDLSYAIGENKISKVEGHSTYCWFLEVAIESEEK</sequence>
<evidence type="ECO:0008006" key="3">
    <source>
        <dbReference type="Google" id="ProtNLM"/>
    </source>
</evidence>
<dbReference type="AlphaFoldDB" id="A0A0U1NQM1"/>
<name>A0A0U1NQM1_9BACI</name>
<dbReference type="GO" id="GO:0003824">
    <property type="term" value="F:catalytic activity"/>
    <property type="evidence" value="ECO:0007669"/>
    <property type="project" value="InterPro"/>
</dbReference>
<organism evidence="1 2">
    <name type="scientific">Neobacillus massiliamazoniensis</name>
    <dbReference type="NCBI Taxonomy" id="1499688"/>
    <lineage>
        <taxon>Bacteria</taxon>
        <taxon>Bacillati</taxon>
        <taxon>Bacillota</taxon>
        <taxon>Bacilli</taxon>
        <taxon>Bacillales</taxon>
        <taxon>Bacillaceae</taxon>
        <taxon>Neobacillus</taxon>
    </lineage>
</organism>
<dbReference type="InterPro" id="IPR014718">
    <property type="entry name" value="GH-type_carb-bd"/>
</dbReference>
<dbReference type="OrthoDB" id="113447at2"/>
<dbReference type="SUPFAM" id="SSF74650">
    <property type="entry name" value="Galactose mutarotase-like"/>
    <property type="match status" value="1"/>
</dbReference>
<accession>A0A0U1NQM1</accession>
<keyword evidence="2" id="KW-1185">Reference proteome</keyword>
<dbReference type="GO" id="GO:0005975">
    <property type="term" value="P:carbohydrate metabolic process"/>
    <property type="evidence" value="ECO:0007669"/>
    <property type="project" value="InterPro"/>
</dbReference>
<dbReference type="InterPro" id="IPR011013">
    <property type="entry name" value="Gal_mutarotase_sf_dom"/>
</dbReference>
<gene>
    <name evidence="1" type="ORF">BN000_00156</name>
</gene>
<dbReference type="RefSeq" id="WP_090629558.1">
    <property type="nucleotide sequence ID" value="NZ_CVRB01000001.1"/>
</dbReference>
<evidence type="ECO:0000313" key="1">
    <source>
        <dbReference type="EMBL" id="CRK80275.1"/>
    </source>
</evidence>
<dbReference type="Gene3D" id="2.70.98.10">
    <property type="match status" value="1"/>
</dbReference>
<dbReference type="GO" id="GO:0030246">
    <property type="term" value="F:carbohydrate binding"/>
    <property type="evidence" value="ECO:0007669"/>
    <property type="project" value="InterPro"/>
</dbReference>
<proteinExistence type="predicted"/>
<dbReference type="Proteomes" id="UP000199087">
    <property type="component" value="Unassembled WGS sequence"/>
</dbReference>
<reference evidence="2" key="1">
    <citation type="submission" date="2015-05" db="EMBL/GenBank/DDBJ databases">
        <authorList>
            <person name="Urmite Genomes"/>
        </authorList>
    </citation>
    <scope>NUCLEOTIDE SEQUENCE [LARGE SCALE GENOMIC DNA]</scope>
    <source>
        <strain evidence="2">LF1</strain>
    </source>
</reference>
<evidence type="ECO:0000313" key="2">
    <source>
        <dbReference type="Proteomes" id="UP000199087"/>
    </source>
</evidence>
<dbReference type="EMBL" id="CVRB01000001">
    <property type="protein sequence ID" value="CRK80275.1"/>
    <property type="molecule type" value="Genomic_DNA"/>
</dbReference>
<protein>
    <recommendedName>
        <fullName evidence="3">DUF5107 domain-containing protein</fullName>
    </recommendedName>
</protein>